<dbReference type="InParanoid" id="A0A2P5FQ09"/>
<proteinExistence type="predicted"/>
<dbReference type="EMBL" id="JXTC01000016">
    <property type="protein sequence ID" value="PON99902.1"/>
    <property type="molecule type" value="Genomic_DNA"/>
</dbReference>
<name>A0A2P5FQ09_TREOI</name>
<protein>
    <submittedName>
        <fullName evidence="1">Uncharacterized protein</fullName>
    </submittedName>
</protein>
<reference evidence="2" key="1">
    <citation type="submission" date="2016-06" db="EMBL/GenBank/DDBJ databases">
        <title>Parallel loss of symbiosis genes in relatives of nitrogen-fixing non-legume Parasponia.</title>
        <authorList>
            <person name="Van Velzen R."/>
            <person name="Holmer R."/>
            <person name="Bu F."/>
            <person name="Rutten L."/>
            <person name="Van Zeijl A."/>
            <person name="Liu W."/>
            <person name="Santuari L."/>
            <person name="Cao Q."/>
            <person name="Sharma T."/>
            <person name="Shen D."/>
            <person name="Roswanjaya Y."/>
            <person name="Wardhani T."/>
            <person name="Kalhor M.S."/>
            <person name="Jansen J."/>
            <person name="Van den Hoogen J."/>
            <person name="Gungor B."/>
            <person name="Hartog M."/>
            <person name="Hontelez J."/>
            <person name="Verver J."/>
            <person name="Yang W.-C."/>
            <person name="Schijlen E."/>
            <person name="Repin R."/>
            <person name="Schilthuizen M."/>
            <person name="Schranz E."/>
            <person name="Heidstra R."/>
            <person name="Miyata K."/>
            <person name="Fedorova E."/>
            <person name="Kohlen W."/>
            <person name="Bisseling T."/>
            <person name="Smit S."/>
            <person name="Geurts R."/>
        </authorList>
    </citation>
    <scope>NUCLEOTIDE SEQUENCE [LARGE SCALE GENOMIC DNA]</scope>
    <source>
        <strain evidence="2">cv. RG33-2</strain>
    </source>
</reference>
<gene>
    <name evidence="1" type="ORF">TorRG33x02_043200</name>
</gene>
<dbReference type="AlphaFoldDB" id="A0A2P5FQ09"/>
<accession>A0A2P5FQ09</accession>
<evidence type="ECO:0000313" key="1">
    <source>
        <dbReference type="EMBL" id="PON99902.1"/>
    </source>
</evidence>
<organism evidence="1 2">
    <name type="scientific">Trema orientale</name>
    <name type="common">Charcoal tree</name>
    <name type="synonym">Celtis orientalis</name>
    <dbReference type="NCBI Taxonomy" id="63057"/>
    <lineage>
        <taxon>Eukaryota</taxon>
        <taxon>Viridiplantae</taxon>
        <taxon>Streptophyta</taxon>
        <taxon>Embryophyta</taxon>
        <taxon>Tracheophyta</taxon>
        <taxon>Spermatophyta</taxon>
        <taxon>Magnoliopsida</taxon>
        <taxon>eudicotyledons</taxon>
        <taxon>Gunneridae</taxon>
        <taxon>Pentapetalae</taxon>
        <taxon>rosids</taxon>
        <taxon>fabids</taxon>
        <taxon>Rosales</taxon>
        <taxon>Cannabaceae</taxon>
        <taxon>Trema</taxon>
    </lineage>
</organism>
<comment type="caution">
    <text evidence="1">The sequence shown here is derived from an EMBL/GenBank/DDBJ whole genome shotgun (WGS) entry which is preliminary data.</text>
</comment>
<dbReference type="Proteomes" id="UP000237000">
    <property type="component" value="Unassembled WGS sequence"/>
</dbReference>
<sequence>MLSSFRFHATKWGHYALQGGNGKLELSELEVYYGGQKISIIIFDRFYPVALPLMLYVPSTVPFNDPTIAEVVTVRSALEIAEHMRLLDIVIERDAAQVLKCIDRYLLGNFMEDRDHEVDLWEMSLTPCEINCTAHNLALWNSTYGLTRMLKVYCIPVKVFVEYYFLNY</sequence>
<keyword evidence="2" id="KW-1185">Reference proteome</keyword>
<evidence type="ECO:0000313" key="2">
    <source>
        <dbReference type="Proteomes" id="UP000237000"/>
    </source>
</evidence>